<sequence length="182" mass="20221">MTVQLPDTVHYRDRAYSLTGKEGGGLFDPPAHGLKPAWMSTGCYRGFLCEYAVADGALVLTGLEMGTKSEAPALFGVEPFEGIHGPRYEGLHAPVPFTGRLLLGDEFDFGLYVPMGYPSAWKFEEVWELAFEDGRLTTARDRSEDAARRRADPRPGDLPPPRDDHEATQAWIERVFTLGFDL</sequence>
<protein>
    <submittedName>
        <fullName evidence="2">Uncharacterized protein</fullName>
    </submittedName>
</protein>
<gene>
    <name evidence="2" type="ORF">EBO15_17920</name>
</gene>
<dbReference type="Proteomes" id="UP000282674">
    <property type="component" value="Unassembled WGS sequence"/>
</dbReference>
<dbReference type="AlphaFoldDB" id="A0A3M2M093"/>
<feature type="region of interest" description="Disordered" evidence="1">
    <location>
        <begin position="141"/>
        <end position="166"/>
    </location>
</feature>
<comment type="caution">
    <text evidence="2">The sequence shown here is derived from an EMBL/GenBank/DDBJ whole genome shotgun (WGS) entry which is preliminary data.</text>
</comment>
<accession>A0A3M2M093</accession>
<dbReference type="EMBL" id="RFFG01000029">
    <property type="protein sequence ID" value="RMI42906.1"/>
    <property type="molecule type" value="Genomic_DNA"/>
</dbReference>
<reference evidence="2 3" key="1">
    <citation type="submission" date="2018-10" db="EMBL/GenBank/DDBJ databases">
        <title>Isolation from soil.</title>
        <authorList>
            <person name="Hu J."/>
        </authorList>
    </citation>
    <scope>NUCLEOTIDE SEQUENCE [LARGE SCALE GENOMIC DNA]</scope>
    <source>
        <strain evidence="2 3">NEAU-Ht49</strain>
    </source>
</reference>
<organism evidence="2 3">
    <name type="scientific">Actinomadura harenae</name>
    <dbReference type="NCBI Taxonomy" id="2483351"/>
    <lineage>
        <taxon>Bacteria</taxon>
        <taxon>Bacillati</taxon>
        <taxon>Actinomycetota</taxon>
        <taxon>Actinomycetes</taxon>
        <taxon>Streptosporangiales</taxon>
        <taxon>Thermomonosporaceae</taxon>
        <taxon>Actinomadura</taxon>
    </lineage>
</organism>
<evidence type="ECO:0000313" key="2">
    <source>
        <dbReference type="EMBL" id="RMI42906.1"/>
    </source>
</evidence>
<proteinExistence type="predicted"/>
<dbReference type="RefSeq" id="WP_122195543.1">
    <property type="nucleotide sequence ID" value="NZ_JBHSKC010000017.1"/>
</dbReference>
<name>A0A3M2M093_9ACTN</name>
<evidence type="ECO:0000256" key="1">
    <source>
        <dbReference type="SAM" id="MobiDB-lite"/>
    </source>
</evidence>
<keyword evidence="3" id="KW-1185">Reference proteome</keyword>
<evidence type="ECO:0000313" key="3">
    <source>
        <dbReference type="Proteomes" id="UP000282674"/>
    </source>
</evidence>
<dbReference type="OrthoDB" id="3685057at2"/>